<dbReference type="EMBL" id="JAPDRQ010000033">
    <property type="protein sequence ID" value="KAJ9660230.1"/>
    <property type="molecule type" value="Genomic_DNA"/>
</dbReference>
<sequence length="1218" mass="134731">MGRKQFRQDLAAAAQNPPRHINNVATTDDGEVSFNYLYNQFGSARSVGLALLALNVDDYPQENDYMVFARDGDVPPSLANSLELFCPLIRRRSILDALQEISNGLYQVVTSGQASNPVEVANTSDIEETLGDAEDDDEEEHWQEDDEDAAFGFEEPMKPEPMAIGRPRKSFTSSASSTKIKADLRETKEAGFKIGVIGDPMSAGIVCVSIRVEKLGISEEVMKAWTLEPKQYFVVLIKFQNGCPTADAVRNEPTLSGSTEIRLGLCSSYKPNSKSAMGAFAEIAVATTAESQANNFYSSTDLQPLFIGGPLNELFRSRFTRILKFREAYCLGWSGAEQLVHDTQGAIADFEKMTKYDKMTDYVDRALPNIVMQDIIAERSVQLKHCPFPLVAMQFALRHFVRCTEFCLVCHCSSGSTFEALKPYVCSNPLCLYQYMGLGFGPSIEWEILSQPYVVDLLISFCYVQAQAGKLKDFPIGIDLKVPLLPQYSHPLTNPASRIYQPALSAQRPSTAIQTPLPPSKSFRVPYNGHNYELLFPTQNSSSGHGLKKGDFIVLVENEKLPGLVYHQVEEVLLPTIKLGPPIRVGETKKGGTSAPVVRNVSQEVDCYVFSHNFDELPDDHKCKAIMALLDTLPPIKDMRQYLKTHSVGQDSSLRQWRERMIPSALNVLRWIIASNRSCIMQVDTVLDDNKMAENAAYSEDRVSGMDDYMQFRFAQGAPDKEQRFIDCVKEQTANNPYPTLFAWHGSPLYNWHSIIREGLHFKDTLHGRAYGHGVYMSPHASTSTGYIGGYGQTSCSGWPNSELKVSSAMSLNEIVNNTSKFVSSSPHYVVAETDWIQTRYLLVRTTAAHTKGSQSGSMQTIRQDPSHTARGINSQEVQIPITAVSKSRRPAQAACVPQKRKTLASGLLDDPIEIDDDDAVSVMTTAEDRDWLLDEVATAGATNTPTTIDSDSEMLSSDDRFDLVGSPKKRVRHEGLLENLELVAGCLLDRSKTSFVPGSLDLSNVRRLPPPSDASRSASSALLKAFNTLVKTQATTVAHELGWYIDPEQIENMYQWIVELHSFDNGIPLAQDMRQAEVNSIVLEVLFTNDYPFSPPFVRVIKPRFLPFGQGGGGHVTEGGAICMELLTNDGWSAVSSIESVLLQVRLAMSENERPARLSLHGQGRYTSAARTSIGSGYGVYGVGEAIIAYERACRAHGWKVPPSFANLQRDDGHSGH</sequence>
<gene>
    <name evidence="1" type="ORF">H2198_002736</name>
</gene>
<keyword evidence="2" id="KW-1185">Reference proteome</keyword>
<name>A0ACC3ADH4_9EURO</name>
<organism evidence="1 2">
    <name type="scientific">Neophaeococcomyces mojaviensis</name>
    <dbReference type="NCBI Taxonomy" id="3383035"/>
    <lineage>
        <taxon>Eukaryota</taxon>
        <taxon>Fungi</taxon>
        <taxon>Dikarya</taxon>
        <taxon>Ascomycota</taxon>
        <taxon>Pezizomycotina</taxon>
        <taxon>Eurotiomycetes</taxon>
        <taxon>Chaetothyriomycetidae</taxon>
        <taxon>Chaetothyriales</taxon>
        <taxon>Chaetothyriales incertae sedis</taxon>
        <taxon>Neophaeococcomyces</taxon>
    </lineage>
</organism>
<dbReference type="Proteomes" id="UP001172386">
    <property type="component" value="Unassembled WGS sequence"/>
</dbReference>
<evidence type="ECO:0000313" key="2">
    <source>
        <dbReference type="Proteomes" id="UP001172386"/>
    </source>
</evidence>
<reference evidence="1" key="1">
    <citation type="submission" date="2022-10" db="EMBL/GenBank/DDBJ databases">
        <title>Culturing micro-colonial fungi from biological soil crusts in the Mojave desert and describing Neophaeococcomyces mojavensis, and introducing the new genera and species Taxawa tesnikishii.</title>
        <authorList>
            <person name="Kurbessoian T."/>
            <person name="Stajich J.E."/>
        </authorList>
    </citation>
    <scope>NUCLEOTIDE SEQUENCE</scope>
    <source>
        <strain evidence="1">JES_112</strain>
    </source>
</reference>
<evidence type="ECO:0000313" key="1">
    <source>
        <dbReference type="EMBL" id="KAJ9660230.1"/>
    </source>
</evidence>
<proteinExistence type="predicted"/>
<accession>A0ACC3ADH4</accession>
<protein>
    <submittedName>
        <fullName evidence="1">Uncharacterized protein</fullName>
    </submittedName>
</protein>
<comment type="caution">
    <text evidence="1">The sequence shown here is derived from an EMBL/GenBank/DDBJ whole genome shotgun (WGS) entry which is preliminary data.</text>
</comment>